<evidence type="ECO:0000256" key="2">
    <source>
        <dbReference type="ARBA" id="ARBA00007560"/>
    </source>
</evidence>
<dbReference type="GO" id="GO:0016593">
    <property type="term" value="C:Cdc73/Paf1 complex"/>
    <property type="evidence" value="ECO:0007669"/>
    <property type="project" value="InterPro"/>
</dbReference>
<dbReference type="GO" id="GO:0006368">
    <property type="term" value="P:transcription elongation by RNA polymerase II"/>
    <property type="evidence" value="ECO:0007669"/>
    <property type="project" value="InterPro"/>
</dbReference>
<dbReference type="InterPro" id="IPR007133">
    <property type="entry name" value="RNA_pol_II-assoc_Paf1"/>
</dbReference>
<reference evidence="5" key="2">
    <citation type="submission" date="2023-05" db="EMBL/GenBank/DDBJ databases">
        <authorList>
            <consortium name="Lawrence Berkeley National Laboratory"/>
            <person name="Steindorff A."/>
            <person name="Hensen N."/>
            <person name="Bonometti L."/>
            <person name="Westerberg I."/>
            <person name="Brannstrom I.O."/>
            <person name="Guillou S."/>
            <person name="Cros-Aarteil S."/>
            <person name="Calhoun S."/>
            <person name="Haridas S."/>
            <person name="Kuo A."/>
            <person name="Mondo S."/>
            <person name="Pangilinan J."/>
            <person name="Riley R."/>
            <person name="Labutti K."/>
            <person name="Andreopoulos B."/>
            <person name="Lipzen A."/>
            <person name="Chen C."/>
            <person name="Yanf M."/>
            <person name="Daum C."/>
            <person name="Ng V."/>
            <person name="Clum A."/>
            <person name="Ohm R."/>
            <person name="Martin F."/>
            <person name="Silar P."/>
            <person name="Natvig D."/>
            <person name="Lalanne C."/>
            <person name="Gautier V."/>
            <person name="Ament-Velasquez S.L."/>
            <person name="Kruys A."/>
            <person name="Hutchinson M.I."/>
            <person name="Powell A.J."/>
            <person name="Barry K."/>
            <person name="Miller A.N."/>
            <person name="Grigoriev I.V."/>
            <person name="Debuchy R."/>
            <person name="Gladieux P."/>
            <person name="Thoren M.H."/>
            <person name="Johannesson H."/>
        </authorList>
    </citation>
    <scope>NUCLEOTIDE SEQUENCE</scope>
    <source>
        <strain evidence="5">CBS 315.58</strain>
    </source>
</reference>
<feature type="compositionally biased region" description="Acidic residues" evidence="4">
    <location>
        <begin position="450"/>
        <end position="462"/>
    </location>
</feature>
<evidence type="ECO:0000256" key="3">
    <source>
        <dbReference type="ARBA" id="ARBA00023242"/>
    </source>
</evidence>
<gene>
    <name evidence="5" type="ORF">QBC40DRAFT_346811</name>
</gene>
<dbReference type="PANTHER" id="PTHR23188:SF12">
    <property type="entry name" value="RNA POLYMERASE II-ASSOCIATED FACTOR 1 HOMOLOG"/>
    <property type="match status" value="1"/>
</dbReference>
<dbReference type="EMBL" id="MU863895">
    <property type="protein sequence ID" value="KAK4202666.1"/>
    <property type="molecule type" value="Genomic_DNA"/>
</dbReference>
<reference evidence="5" key="1">
    <citation type="journal article" date="2023" name="Mol. Phylogenet. Evol.">
        <title>Genome-scale phylogeny and comparative genomics of the fungal order Sordariales.</title>
        <authorList>
            <person name="Hensen N."/>
            <person name="Bonometti L."/>
            <person name="Westerberg I."/>
            <person name="Brannstrom I.O."/>
            <person name="Guillou S."/>
            <person name="Cros-Aarteil S."/>
            <person name="Calhoun S."/>
            <person name="Haridas S."/>
            <person name="Kuo A."/>
            <person name="Mondo S."/>
            <person name="Pangilinan J."/>
            <person name="Riley R."/>
            <person name="LaButti K."/>
            <person name="Andreopoulos B."/>
            <person name="Lipzen A."/>
            <person name="Chen C."/>
            <person name="Yan M."/>
            <person name="Daum C."/>
            <person name="Ng V."/>
            <person name="Clum A."/>
            <person name="Steindorff A."/>
            <person name="Ohm R.A."/>
            <person name="Martin F."/>
            <person name="Silar P."/>
            <person name="Natvig D.O."/>
            <person name="Lalanne C."/>
            <person name="Gautier V."/>
            <person name="Ament-Velasquez S.L."/>
            <person name="Kruys A."/>
            <person name="Hutchinson M.I."/>
            <person name="Powell A.J."/>
            <person name="Barry K."/>
            <person name="Miller A.N."/>
            <person name="Grigoriev I.V."/>
            <person name="Debuchy R."/>
            <person name="Gladieux P."/>
            <person name="Hiltunen Thoren M."/>
            <person name="Johannesson H."/>
        </authorList>
    </citation>
    <scope>NUCLEOTIDE SEQUENCE</scope>
    <source>
        <strain evidence="5">CBS 315.58</strain>
    </source>
</reference>
<comment type="caution">
    <text evidence="5">The sequence shown here is derived from an EMBL/GenBank/DDBJ whole genome shotgun (WGS) entry which is preliminary data.</text>
</comment>
<feature type="compositionally biased region" description="Acidic residues" evidence="4">
    <location>
        <begin position="485"/>
        <end position="495"/>
    </location>
</feature>
<dbReference type="PANTHER" id="PTHR23188">
    <property type="entry name" value="RNA POLYMERASE II-ASSOCIATED FACTOR 1 HOMOLOG"/>
    <property type="match status" value="1"/>
</dbReference>
<organism evidence="5 6">
    <name type="scientific">Triangularia verruculosa</name>
    <dbReference type="NCBI Taxonomy" id="2587418"/>
    <lineage>
        <taxon>Eukaryota</taxon>
        <taxon>Fungi</taxon>
        <taxon>Dikarya</taxon>
        <taxon>Ascomycota</taxon>
        <taxon>Pezizomycotina</taxon>
        <taxon>Sordariomycetes</taxon>
        <taxon>Sordariomycetidae</taxon>
        <taxon>Sordariales</taxon>
        <taxon>Podosporaceae</taxon>
        <taxon>Triangularia</taxon>
    </lineage>
</organism>
<proteinExistence type="inferred from homology"/>
<feature type="compositionally biased region" description="Basic and acidic residues" evidence="4">
    <location>
        <begin position="463"/>
        <end position="484"/>
    </location>
</feature>
<name>A0AAN6XN73_9PEZI</name>
<accession>A0AAN6XN73</accession>
<sequence length="495" mass="55894">MSQRDKNYQQDYYIARIRYSNALPPPPIPPKLLAIPSVGLASGQYTNPNFASRLARTQPLNIEADGELGMPLDLVGMPGVFDGDESSIQAPIQPPPIHPHDRALLRPLGSLGKPKSQNQGVSFLRRTEYISNTPTVSRPKADPFLRPSAGNSAAAALKRPIKRKASPEPDKGTPAWIKRRIEKSFEAAALGLVDRTKVKHPSKRGNCTITDSFPLLPDLEAFPDSGAYVTVKFQTNPVTATDSYDTRMLSGILKPITRSQAEDEAYQQAYEAWARDPDHTPKPLQMMNYDFYLPQDVKTGERFRQKFDVDNPDKDKESLYTGTDTIRGDGHGVFKFPRVRAYETAMEKEMDHHTKYSEEVILAYRGDETGRRRGEDDSSQKGVYYYPVMQRTTIRNQRTKNIARTIGVLPQGEEEEVRVGELEVTVGEPSEELRAELERFKSMPVGYFGGEDEEEEQEEEGQEERRESVGSDDRERYEERREVSEGEEDAEGDED</sequence>
<dbReference type="AlphaFoldDB" id="A0AAN6XN73"/>
<comment type="subcellular location">
    <subcellularLocation>
        <location evidence="1">Nucleus</location>
    </subcellularLocation>
</comment>
<dbReference type="GO" id="GO:0003682">
    <property type="term" value="F:chromatin binding"/>
    <property type="evidence" value="ECO:0007669"/>
    <property type="project" value="TreeGrafter"/>
</dbReference>
<evidence type="ECO:0000313" key="6">
    <source>
        <dbReference type="Proteomes" id="UP001303160"/>
    </source>
</evidence>
<feature type="region of interest" description="Disordered" evidence="4">
    <location>
        <begin position="429"/>
        <end position="495"/>
    </location>
</feature>
<dbReference type="Proteomes" id="UP001303160">
    <property type="component" value="Unassembled WGS sequence"/>
</dbReference>
<dbReference type="GO" id="GO:0000993">
    <property type="term" value="F:RNA polymerase II complex binding"/>
    <property type="evidence" value="ECO:0007669"/>
    <property type="project" value="TreeGrafter"/>
</dbReference>
<comment type="similarity">
    <text evidence="2">Belongs to the PAF1 family.</text>
</comment>
<protein>
    <submittedName>
        <fullName evidence="5">RNA polymerase II-associated</fullName>
    </submittedName>
</protein>
<dbReference type="Pfam" id="PF03985">
    <property type="entry name" value="Paf1"/>
    <property type="match status" value="1"/>
</dbReference>
<evidence type="ECO:0000313" key="5">
    <source>
        <dbReference type="EMBL" id="KAK4202666.1"/>
    </source>
</evidence>
<keyword evidence="3" id="KW-0539">Nucleus</keyword>
<evidence type="ECO:0000256" key="1">
    <source>
        <dbReference type="ARBA" id="ARBA00004123"/>
    </source>
</evidence>
<evidence type="ECO:0000256" key="4">
    <source>
        <dbReference type="SAM" id="MobiDB-lite"/>
    </source>
</evidence>
<feature type="compositionally biased region" description="Basic and acidic residues" evidence="4">
    <location>
        <begin position="431"/>
        <end position="441"/>
    </location>
</feature>
<keyword evidence="6" id="KW-1185">Reference proteome</keyword>